<comment type="caution">
    <text evidence="1">The sequence shown here is derived from an EMBL/GenBank/DDBJ whole genome shotgun (WGS) entry which is preliminary data.</text>
</comment>
<evidence type="ECO:0000313" key="2">
    <source>
        <dbReference type="Proteomes" id="UP001610432"/>
    </source>
</evidence>
<dbReference type="EMBL" id="JBFXLQ010000008">
    <property type="protein sequence ID" value="KAL2869846.1"/>
    <property type="molecule type" value="Genomic_DNA"/>
</dbReference>
<dbReference type="Proteomes" id="UP001610432">
    <property type="component" value="Unassembled WGS sequence"/>
</dbReference>
<evidence type="ECO:0000313" key="1">
    <source>
        <dbReference type="EMBL" id="KAL2869846.1"/>
    </source>
</evidence>
<protein>
    <submittedName>
        <fullName evidence="1">Uncharacterized protein</fullName>
    </submittedName>
</protein>
<gene>
    <name evidence="1" type="ORF">BJX67DRAFT_347097</name>
</gene>
<dbReference type="RefSeq" id="XP_070888825.1">
    <property type="nucleotide sequence ID" value="XM_071028496.1"/>
</dbReference>
<organism evidence="1 2">
    <name type="scientific">Aspergillus lucknowensis</name>
    <dbReference type="NCBI Taxonomy" id="176173"/>
    <lineage>
        <taxon>Eukaryota</taxon>
        <taxon>Fungi</taxon>
        <taxon>Dikarya</taxon>
        <taxon>Ascomycota</taxon>
        <taxon>Pezizomycotina</taxon>
        <taxon>Eurotiomycetes</taxon>
        <taxon>Eurotiomycetidae</taxon>
        <taxon>Eurotiales</taxon>
        <taxon>Aspergillaceae</taxon>
        <taxon>Aspergillus</taxon>
        <taxon>Aspergillus subgen. Nidulantes</taxon>
    </lineage>
</organism>
<reference evidence="1 2" key="1">
    <citation type="submission" date="2024-07" db="EMBL/GenBank/DDBJ databases">
        <title>Section-level genome sequencing and comparative genomics of Aspergillus sections Usti and Cavernicolus.</title>
        <authorList>
            <consortium name="Lawrence Berkeley National Laboratory"/>
            <person name="Nybo J.L."/>
            <person name="Vesth T.C."/>
            <person name="Theobald S."/>
            <person name="Frisvad J.C."/>
            <person name="Larsen T.O."/>
            <person name="Kjaerboelling I."/>
            <person name="Rothschild-Mancinelli K."/>
            <person name="Lyhne E.K."/>
            <person name="Kogle M.E."/>
            <person name="Barry K."/>
            <person name="Clum A."/>
            <person name="Na H."/>
            <person name="Ledsgaard L."/>
            <person name="Lin J."/>
            <person name="Lipzen A."/>
            <person name="Kuo A."/>
            <person name="Riley R."/>
            <person name="Mondo S."/>
            <person name="Labutti K."/>
            <person name="Haridas S."/>
            <person name="Pangalinan J."/>
            <person name="Salamov A.A."/>
            <person name="Simmons B.A."/>
            <person name="Magnuson J.K."/>
            <person name="Chen J."/>
            <person name="Drula E."/>
            <person name="Henrissat B."/>
            <person name="Wiebenga A."/>
            <person name="Lubbers R.J."/>
            <person name="Gomes A.C."/>
            <person name="Macurrencykelacurrency M.R."/>
            <person name="Stajich J."/>
            <person name="Grigoriev I.V."/>
            <person name="Mortensen U.H."/>
            <person name="De Vries R.P."/>
            <person name="Baker S.E."/>
            <person name="Andersen M.R."/>
        </authorList>
    </citation>
    <scope>NUCLEOTIDE SEQUENCE [LARGE SCALE GENOMIC DNA]</scope>
    <source>
        <strain evidence="1 2">CBS 449.75</strain>
    </source>
</reference>
<keyword evidence="2" id="KW-1185">Reference proteome</keyword>
<accession>A0ABR4LZF8</accession>
<name>A0ABR4LZF8_9EURO</name>
<dbReference type="GeneID" id="98143568"/>
<proteinExistence type="predicted"/>
<sequence>MKQAHRNAESIVACRSDGRSTRHSAVYRCLDDCANKQLIPGISPTSPSDLLASLIPRLIREKFSTGPRETITSILSTSLALSSPNTQPRR</sequence>